<dbReference type="Proteomes" id="UP000010411">
    <property type="component" value="Unassembled WGS sequence"/>
</dbReference>
<dbReference type="EMBL" id="AEJC01000486">
    <property type="protein sequence ID" value="EKX62820.1"/>
    <property type="molecule type" value="Genomic_DNA"/>
</dbReference>
<feature type="region of interest" description="Disordered" evidence="1">
    <location>
        <begin position="1"/>
        <end position="27"/>
    </location>
</feature>
<evidence type="ECO:0000256" key="1">
    <source>
        <dbReference type="SAM" id="MobiDB-lite"/>
    </source>
</evidence>
<name>L1KQS6_9ACTN</name>
<dbReference type="AlphaFoldDB" id="L1KQS6"/>
<organism evidence="2 3">
    <name type="scientific">Streptomyces ipomoeae 91-03</name>
    <dbReference type="NCBI Taxonomy" id="698759"/>
    <lineage>
        <taxon>Bacteria</taxon>
        <taxon>Bacillati</taxon>
        <taxon>Actinomycetota</taxon>
        <taxon>Actinomycetes</taxon>
        <taxon>Kitasatosporales</taxon>
        <taxon>Streptomycetaceae</taxon>
        <taxon>Streptomyces</taxon>
    </lineage>
</organism>
<feature type="non-terminal residue" evidence="2">
    <location>
        <position position="1"/>
    </location>
</feature>
<protein>
    <submittedName>
        <fullName evidence="2">Universal stress family protein</fullName>
    </submittedName>
</protein>
<feature type="compositionally biased region" description="Low complexity" evidence="1">
    <location>
        <begin position="8"/>
        <end position="21"/>
    </location>
</feature>
<evidence type="ECO:0000313" key="3">
    <source>
        <dbReference type="Proteomes" id="UP000010411"/>
    </source>
</evidence>
<proteinExistence type="predicted"/>
<comment type="caution">
    <text evidence="2">The sequence shown here is derived from an EMBL/GenBank/DDBJ whole genome shotgun (WGS) entry which is preliminary data.</text>
</comment>
<accession>L1KQS6</accession>
<sequence length="27" mass="2996">RSCAPTDRSSPPSRSSRRPAPVNRRTT</sequence>
<evidence type="ECO:0000313" key="2">
    <source>
        <dbReference type="EMBL" id="EKX62820.1"/>
    </source>
</evidence>
<keyword evidence="3" id="KW-1185">Reference proteome</keyword>
<reference evidence="2 3" key="1">
    <citation type="submission" date="2012-11" db="EMBL/GenBank/DDBJ databases">
        <authorList>
            <person name="Huguet-Tapia J.C."/>
            <person name="Durkin A.S."/>
            <person name="Pettis G.S."/>
            <person name="Badger J.H."/>
        </authorList>
    </citation>
    <scope>NUCLEOTIDE SEQUENCE [LARGE SCALE GENOMIC DNA]</scope>
    <source>
        <strain evidence="2 3">91-03</strain>
    </source>
</reference>
<gene>
    <name evidence="2" type="ORF">STRIP9103_01280</name>
</gene>